<organism evidence="1 2">
    <name type="scientific">Limnoglobus roseus</name>
    <dbReference type="NCBI Taxonomy" id="2598579"/>
    <lineage>
        <taxon>Bacteria</taxon>
        <taxon>Pseudomonadati</taxon>
        <taxon>Planctomycetota</taxon>
        <taxon>Planctomycetia</taxon>
        <taxon>Gemmatales</taxon>
        <taxon>Gemmataceae</taxon>
        <taxon>Limnoglobus</taxon>
    </lineage>
</organism>
<name>A0A5C1A8D2_9BACT</name>
<dbReference type="AlphaFoldDB" id="A0A5C1A8D2"/>
<reference evidence="2" key="1">
    <citation type="submission" date="2019-08" db="EMBL/GenBank/DDBJ databases">
        <title>Limnoglobus roseus gen. nov., sp. nov., a novel freshwater planctomycete with a giant genome from the family Gemmataceae.</title>
        <authorList>
            <person name="Kulichevskaya I.S."/>
            <person name="Naumoff D.G."/>
            <person name="Miroshnikov K."/>
            <person name="Ivanova A."/>
            <person name="Philippov D.A."/>
            <person name="Hakobyan A."/>
            <person name="Rijpstra I.C."/>
            <person name="Sinninghe Damste J.S."/>
            <person name="Liesack W."/>
            <person name="Dedysh S.N."/>
        </authorList>
    </citation>
    <scope>NUCLEOTIDE SEQUENCE [LARGE SCALE GENOMIC DNA]</scope>
    <source>
        <strain evidence="2">PX52</strain>
    </source>
</reference>
<keyword evidence="2" id="KW-1185">Reference proteome</keyword>
<sequence length="119" mass="12818">MPDRSYAFDYSGPIAFSVEGYDVTAHVSFPDDAEGPAVLDRLARSAKAQAIEVEYTPPGDRALAAQYADVMRAAGFSLDVDESGRGSLVWVPDGTTTAKEETWAKEEAATQPERAYLLA</sequence>
<gene>
    <name evidence="1" type="ORF">PX52LOC_01136</name>
</gene>
<dbReference type="Proteomes" id="UP000324974">
    <property type="component" value="Chromosome"/>
</dbReference>
<evidence type="ECO:0000313" key="1">
    <source>
        <dbReference type="EMBL" id="QEL14266.1"/>
    </source>
</evidence>
<dbReference type="EMBL" id="CP042425">
    <property type="protein sequence ID" value="QEL14266.1"/>
    <property type="molecule type" value="Genomic_DNA"/>
</dbReference>
<proteinExistence type="predicted"/>
<accession>A0A5C1A8D2</accession>
<protein>
    <submittedName>
        <fullName evidence="1">Uncharacterized protein</fullName>
    </submittedName>
</protein>
<dbReference type="KEGG" id="lrs:PX52LOC_01136"/>
<dbReference type="RefSeq" id="WP_149109169.1">
    <property type="nucleotide sequence ID" value="NZ_CP042425.1"/>
</dbReference>
<evidence type="ECO:0000313" key="2">
    <source>
        <dbReference type="Proteomes" id="UP000324974"/>
    </source>
</evidence>